<reference evidence="7" key="1">
    <citation type="submission" date="2020-04" db="EMBL/GenBank/DDBJ databases">
        <title>Nitratireductor sp. nov. isolated from mangrove soil.</title>
        <authorList>
            <person name="Ye Y."/>
        </authorList>
    </citation>
    <scope>NUCLEOTIDE SEQUENCE</scope>
    <source>
        <strain evidence="7">SY7</strain>
    </source>
</reference>
<dbReference type="Pfam" id="PF03466">
    <property type="entry name" value="LysR_substrate"/>
    <property type="match status" value="1"/>
</dbReference>
<dbReference type="Proteomes" id="UP000321389">
    <property type="component" value="Chromosome"/>
</dbReference>
<proteinExistence type="inferred from homology"/>
<dbReference type="InterPro" id="IPR005119">
    <property type="entry name" value="LysR_subst-bd"/>
</dbReference>
<accession>A0A5B8L0I7</accession>
<dbReference type="InterPro" id="IPR000847">
    <property type="entry name" value="LysR_HTH_N"/>
</dbReference>
<dbReference type="GO" id="GO:0003700">
    <property type="term" value="F:DNA-binding transcription factor activity"/>
    <property type="evidence" value="ECO:0007669"/>
    <property type="project" value="InterPro"/>
</dbReference>
<keyword evidence="3" id="KW-0805">Transcription regulation</keyword>
<keyword evidence="8" id="KW-1185">Reference proteome</keyword>
<evidence type="ECO:0000256" key="2">
    <source>
        <dbReference type="ARBA" id="ARBA00022458"/>
    </source>
</evidence>
<dbReference type="Gene3D" id="1.10.10.10">
    <property type="entry name" value="Winged helix-like DNA-binding domain superfamily/Winged helix DNA-binding domain"/>
    <property type="match status" value="1"/>
</dbReference>
<dbReference type="PANTHER" id="PTHR30118:SF15">
    <property type="entry name" value="TRANSCRIPTIONAL REGULATORY PROTEIN"/>
    <property type="match status" value="1"/>
</dbReference>
<organism evidence="7 8">
    <name type="scientific">Nitratireductor mangrovi</name>
    <dbReference type="NCBI Taxonomy" id="2599600"/>
    <lineage>
        <taxon>Bacteria</taxon>
        <taxon>Pseudomonadati</taxon>
        <taxon>Pseudomonadota</taxon>
        <taxon>Alphaproteobacteria</taxon>
        <taxon>Hyphomicrobiales</taxon>
        <taxon>Phyllobacteriaceae</taxon>
        <taxon>Nitratireductor</taxon>
    </lineage>
</organism>
<keyword evidence="5" id="KW-0804">Transcription</keyword>
<name>A0A5B8L0I7_9HYPH</name>
<gene>
    <name evidence="7" type="ORF">FQ775_12830</name>
</gene>
<comment type="similarity">
    <text evidence="1">Belongs to the LysR transcriptional regulatory family.</text>
</comment>
<dbReference type="SUPFAM" id="SSF53850">
    <property type="entry name" value="Periplasmic binding protein-like II"/>
    <property type="match status" value="1"/>
</dbReference>
<dbReference type="PROSITE" id="PS50931">
    <property type="entry name" value="HTH_LYSR"/>
    <property type="match status" value="1"/>
</dbReference>
<sequence>MNFSGIDLNLLRIFDAMMQERSTTRVAERVGLSQPAVSSALGRLRHIAGDELFIREGNRMVPTTKAELMHAPVRAAMARVEDAFDVAMPFDPPRAERTFRILGSDYFSTLIMPSLAAAVHVQAPRVVLQMLDMPSSEVVPALSDGRVDLAFSPSTIEPPDYIRKQTLFHSYIVAAAAKGNERLRDAGIAAGERLPAELYCALPHVVMSMDGSRRGTIDTPLEDQGLSRSVMLTLPHFHAVASAVASSDMVGNLPVHYARLVAPQMNLELYLPPFDPPIIDVNLYWHRRHDSDSANSWLRTMIRRISSFADEADPQDPVLCTALHERRSTTAVAEKAPLGTGK</sequence>
<protein>
    <submittedName>
        <fullName evidence="7">LysR family transcriptional regulator</fullName>
    </submittedName>
</protein>
<dbReference type="Pfam" id="PF00126">
    <property type="entry name" value="HTH_1"/>
    <property type="match status" value="1"/>
</dbReference>
<dbReference type="AlphaFoldDB" id="A0A5B8L0I7"/>
<dbReference type="KEGG" id="niy:FQ775_12830"/>
<dbReference type="OrthoDB" id="8455878at2"/>
<feature type="domain" description="HTH lysR-type" evidence="6">
    <location>
        <begin position="6"/>
        <end position="63"/>
    </location>
</feature>
<evidence type="ECO:0000313" key="8">
    <source>
        <dbReference type="Proteomes" id="UP000321389"/>
    </source>
</evidence>
<dbReference type="RefSeq" id="WP_146299835.1">
    <property type="nucleotide sequence ID" value="NZ_CP042301.2"/>
</dbReference>
<dbReference type="PRINTS" id="PR00039">
    <property type="entry name" value="HTHLYSR"/>
</dbReference>
<dbReference type="InterPro" id="IPR036388">
    <property type="entry name" value="WH-like_DNA-bd_sf"/>
</dbReference>
<dbReference type="GO" id="GO:0003677">
    <property type="term" value="F:DNA binding"/>
    <property type="evidence" value="ECO:0007669"/>
    <property type="project" value="UniProtKB-KW"/>
</dbReference>
<evidence type="ECO:0000256" key="4">
    <source>
        <dbReference type="ARBA" id="ARBA00023125"/>
    </source>
</evidence>
<evidence type="ECO:0000313" key="7">
    <source>
        <dbReference type="EMBL" id="QDZ01190.1"/>
    </source>
</evidence>
<dbReference type="InterPro" id="IPR037402">
    <property type="entry name" value="YidZ_PBP2"/>
</dbReference>
<dbReference type="PANTHER" id="PTHR30118">
    <property type="entry name" value="HTH-TYPE TRANSCRIPTIONAL REGULATOR LEUO-RELATED"/>
    <property type="match status" value="1"/>
</dbReference>
<keyword evidence="2" id="KW-0536">Nodulation</keyword>
<dbReference type="CDD" id="cd08417">
    <property type="entry name" value="PBP2_Nitroaromatics_like"/>
    <property type="match status" value="1"/>
</dbReference>
<dbReference type="SUPFAM" id="SSF46785">
    <property type="entry name" value="Winged helix' DNA-binding domain"/>
    <property type="match status" value="1"/>
</dbReference>
<evidence type="ECO:0000259" key="6">
    <source>
        <dbReference type="PROSITE" id="PS50931"/>
    </source>
</evidence>
<dbReference type="Gene3D" id="3.40.190.10">
    <property type="entry name" value="Periplasmic binding protein-like II"/>
    <property type="match status" value="2"/>
</dbReference>
<dbReference type="EMBL" id="CP042301">
    <property type="protein sequence ID" value="QDZ01190.1"/>
    <property type="molecule type" value="Genomic_DNA"/>
</dbReference>
<dbReference type="InterPro" id="IPR050389">
    <property type="entry name" value="LysR-type_TF"/>
</dbReference>
<keyword evidence="4" id="KW-0238">DNA-binding</keyword>
<evidence type="ECO:0000256" key="5">
    <source>
        <dbReference type="ARBA" id="ARBA00023163"/>
    </source>
</evidence>
<evidence type="ECO:0000256" key="3">
    <source>
        <dbReference type="ARBA" id="ARBA00023015"/>
    </source>
</evidence>
<evidence type="ECO:0000256" key="1">
    <source>
        <dbReference type="ARBA" id="ARBA00009437"/>
    </source>
</evidence>
<dbReference type="InterPro" id="IPR036390">
    <property type="entry name" value="WH_DNA-bd_sf"/>
</dbReference>